<reference evidence="9 10" key="1">
    <citation type="submission" date="2024-01" db="EMBL/GenBank/DDBJ databases">
        <title>The genome of the rayed Mediterranean limpet Patella caerulea (Linnaeus, 1758).</title>
        <authorList>
            <person name="Anh-Thu Weber A."/>
            <person name="Halstead-Nussloch G."/>
        </authorList>
    </citation>
    <scope>NUCLEOTIDE SEQUENCE [LARGE SCALE GENOMIC DNA]</scope>
    <source>
        <strain evidence="9">AATW-2023a</strain>
        <tissue evidence="9">Whole specimen</tissue>
    </source>
</reference>
<evidence type="ECO:0000256" key="3">
    <source>
        <dbReference type="ARBA" id="ARBA00022692"/>
    </source>
</evidence>
<feature type="transmembrane region" description="Helical" evidence="7">
    <location>
        <begin position="158"/>
        <end position="178"/>
    </location>
</feature>
<feature type="compositionally biased region" description="Low complexity" evidence="6">
    <location>
        <begin position="383"/>
        <end position="403"/>
    </location>
</feature>
<dbReference type="PANTHER" id="PTHR21016">
    <property type="entry name" value="BETA-AMYLOID BINDING PROTEIN-RELATED"/>
    <property type="match status" value="1"/>
</dbReference>
<evidence type="ECO:0000256" key="5">
    <source>
        <dbReference type="ARBA" id="ARBA00023136"/>
    </source>
</evidence>
<feature type="transmembrane region" description="Helical" evidence="7">
    <location>
        <begin position="231"/>
        <end position="248"/>
    </location>
</feature>
<dbReference type="GO" id="GO:0016020">
    <property type="term" value="C:membrane"/>
    <property type="evidence" value="ECO:0007669"/>
    <property type="project" value="UniProtKB-SubCell"/>
</dbReference>
<dbReference type="Proteomes" id="UP001347796">
    <property type="component" value="Unassembled WGS sequence"/>
</dbReference>
<feature type="transmembrane region" description="Helical" evidence="7">
    <location>
        <begin position="254"/>
        <end position="273"/>
    </location>
</feature>
<feature type="domain" description="TM2" evidence="8">
    <location>
        <begin position="18"/>
        <end position="66"/>
    </location>
</feature>
<dbReference type="Pfam" id="PF05154">
    <property type="entry name" value="TM2"/>
    <property type="match status" value="4"/>
</dbReference>
<accession>A0AAN8JTG4</accession>
<keyword evidence="10" id="KW-1185">Reference proteome</keyword>
<keyword evidence="3 7" id="KW-0812">Transmembrane</keyword>
<comment type="caution">
    <text evidence="9">The sequence shown here is derived from an EMBL/GenBank/DDBJ whole genome shotgun (WGS) entry which is preliminary data.</text>
</comment>
<evidence type="ECO:0000256" key="4">
    <source>
        <dbReference type="ARBA" id="ARBA00022989"/>
    </source>
</evidence>
<name>A0AAN8JTG4_PATCE</name>
<feature type="transmembrane region" description="Helical" evidence="7">
    <location>
        <begin position="47"/>
        <end position="72"/>
    </location>
</feature>
<keyword evidence="4 7" id="KW-1133">Transmembrane helix</keyword>
<comment type="subcellular location">
    <subcellularLocation>
        <location evidence="1">Membrane</location>
        <topology evidence="1">Multi-pass membrane protein</topology>
    </subcellularLocation>
</comment>
<evidence type="ECO:0000313" key="9">
    <source>
        <dbReference type="EMBL" id="KAK6184907.1"/>
    </source>
</evidence>
<evidence type="ECO:0000259" key="8">
    <source>
        <dbReference type="Pfam" id="PF05154"/>
    </source>
</evidence>
<comment type="similarity">
    <text evidence="2">Belongs to the TM2 family.</text>
</comment>
<dbReference type="PANTHER" id="PTHR21016:SF25">
    <property type="entry name" value="TM2 DOMAIN-CONTAINING PROTEIN DDB_G0277895-RELATED"/>
    <property type="match status" value="1"/>
</dbReference>
<dbReference type="InterPro" id="IPR007829">
    <property type="entry name" value="TM2"/>
</dbReference>
<evidence type="ECO:0000256" key="2">
    <source>
        <dbReference type="ARBA" id="ARBA00008284"/>
    </source>
</evidence>
<evidence type="ECO:0000313" key="10">
    <source>
        <dbReference type="Proteomes" id="UP001347796"/>
    </source>
</evidence>
<evidence type="ECO:0000256" key="6">
    <source>
        <dbReference type="SAM" id="MobiDB-lite"/>
    </source>
</evidence>
<organism evidence="9 10">
    <name type="scientific">Patella caerulea</name>
    <name type="common">Rayed Mediterranean limpet</name>
    <dbReference type="NCBI Taxonomy" id="87958"/>
    <lineage>
        <taxon>Eukaryota</taxon>
        <taxon>Metazoa</taxon>
        <taxon>Spiralia</taxon>
        <taxon>Lophotrochozoa</taxon>
        <taxon>Mollusca</taxon>
        <taxon>Gastropoda</taxon>
        <taxon>Patellogastropoda</taxon>
        <taxon>Patelloidea</taxon>
        <taxon>Patellidae</taxon>
        <taxon>Patella</taxon>
    </lineage>
</organism>
<dbReference type="EMBL" id="JAZGQO010000006">
    <property type="protein sequence ID" value="KAK6184907.1"/>
    <property type="molecule type" value="Genomic_DNA"/>
</dbReference>
<feature type="transmembrane region" description="Helical" evidence="7">
    <location>
        <begin position="93"/>
        <end position="110"/>
    </location>
</feature>
<feature type="domain" description="TM2" evidence="8">
    <location>
        <begin position="232"/>
        <end position="272"/>
    </location>
</feature>
<keyword evidence="5 7" id="KW-0472">Membrane</keyword>
<feature type="region of interest" description="Disordered" evidence="6">
    <location>
        <begin position="383"/>
        <end position="425"/>
    </location>
</feature>
<sequence>MSGGLQAQITITPIKAIEKSVVDAYILCFVLGLTGAHHLYLRRPWFFVAYLFTFGLLGVGWLVDMFRIPCLVKDCNERLKDASKEKIRKKVDAYLLWFPFGLLGFHLFYLRRPGQGLLYFFTFGLCGIGWLVDLFRIPYMTRDCNENPCGHQYERKSMFASYILCISPLGILGAHHYYLNRPYWGILYTLTFGLLGVGWVVDWFRCYNLVQRTREIDEGARDAGIRYMDDIYLLWFPLGWIGLHHFYLRRYIWGFIYFFTFGLLGVGWLIDFCRLPCLLKEHNLYLTENRNLTQAAQKQLNYGQVNTRTGGDNLVTTRTNDGVIMNQQPQQPYQPQQPIYYGSTVAPGVVMGPNFTQMPNTAIPYPQYPTQIVYVHPGQNFQPGYYQQPQQQSTSQQPIMPMPGAAPEHPPTYEEATVDKTETKQ</sequence>
<protein>
    <recommendedName>
        <fullName evidence="8">TM2 domain-containing protein</fullName>
    </recommendedName>
</protein>
<feature type="transmembrane region" description="Helical" evidence="7">
    <location>
        <begin position="184"/>
        <end position="204"/>
    </location>
</feature>
<dbReference type="InterPro" id="IPR050932">
    <property type="entry name" value="TM2D1-3-like"/>
</dbReference>
<evidence type="ECO:0000256" key="7">
    <source>
        <dbReference type="SAM" id="Phobius"/>
    </source>
</evidence>
<proteinExistence type="inferred from homology"/>
<feature type="transmembrane region" description="Helical" evidence="7">
    <location>
        <begin position="21"/>
        <end position="41"/>
    </location>
</feature>
<evidence type="ECO:0000256" key="1">
    <source>
        <dbReference type="ARBA" id="ARBA00004141"/>
    </source>
</evidence>
<feature type="transmembrane region" description="Helical" evidence="7">
    <location>
        <begin position="116"/>
        <end position="137"/>
    </location>
</feature>
<feature type="domain" description="TM2" evidence="8">
    <location>
        <begin position="89"/>
        <end position="135"/>
    </location>
</feature>
<feature type="domain" description="TM2" evidence="8">
    <location>
        <begin position="155"/>
        <end position="204"/>
    </location>
</feature>
<gene>
    <name evidence="9" type="ORF">SNE40_007261</name>
</gene>
<dbReference type="AlphaFoldDB" id="A0AAN8JTG4"/>